<dbReference type="AlphaFoldDB" id="A0A4C1YDT5"/>
<name>A0A4C1YDT5_EUMVA</name>
<gene>
    <name evidence="2" type="ORF">EVAR_54934_1</name>
</gene>
<evidence type="ECO:0000313" key="3">
    <source>
        <dbReference type="Proteomes" id="UP000299102"/>
    </source>
</evidence>
<keyword evidence="3" id="KW-1185">Reference proteome</keyword>
<sequence length="105" mass="11984">MRQHKSSVQHLHQQEKGCGRSANVTRQYLSVNNNAARHTVADIDSNRTCRSDLPYNLRSRECDRLREDFRQLVMPLRSRPTPTGAKAGALRARTYIAPKSMSPHL</sequence>
<dbReference type="Proteomes" id="UP000299102">
    <property type="component" value="Unassembled WGS sequence"/>
</dbReference>
<proteinExistence type="predicted"/>
<comment type="caution">
    <text evidence="2">The sequence shown here is derived from an EMBL/GenBank/DDBJ whole genome shotgun (WGS) entry which is preliminary data.</text>
</comment>
<protein>
    <submittedName>
        <fullName evidence="2">Uncharacterized protein</fullName>
    </submittedName>
</protein>
<feature type="region of interest" description="Disordered" evidence="1">
    <location>
        <begin position="76"/>
        <end position="105"/>
    </location>
</feature>
<organism evidence="2 3">
    <name type="scientific">Eumeta variegata</name>
    <name type="common">Bagworm moth</name>
    <name type="synonym">Eumeta japonica</name>
    <dbReference type="NCBI Taxonomy" id="151549"/>
    <lineage>
        <taxon>Eukaryota</taxon>
        <taxon>Metazoa</taxon>
        <taxon>Ecdysozoa</taxon>
        <taxon>Arthropoda</taxon>
        <taxon>Hexapoda</taxon>
        <taxon>Insecta</taxon>
        <taxon>Pterygota</taxon>
        <taxon>Neoptera</taxon>
        <taxon>Endopterygota</taxon>
        <taxon>Lepidoptera</taxon>
        <taxon>Glossata</taxon>
        <taxon>Ditrysia</taxon>
        <taxon>Tineoidea</taxon>
        <taxon>Psychidae</taxon>
        <taxon>Oiketicinae</taxon>
        <taxon>Eumeta</taxon>
    </lineage>
</organism>
<accession>A0A4C1YDT5</accession>
<dbReference type="EMBL" id="BGZK01001165">
    <property type="protein sequence ID" value="GBP73200.1"/>
    <property type="molecule type" value="Genomic_DNA"/>
</dbReference>
<reference evidence="2 3" key="1">
    <citation type="journal article" date="2019" name="Commun. Biol.">
        <title>The bagworm genome reveals a unique fibroin gene that provides high tensile strength.</title>
        <authorList>
            <person name="Kono N."/>
            <person name="Nakamura H."/>
            <person name="Ohtoshi R."/>
            <person name="Tomita M."/>
            <person name="Numata K."/>
            <person name="Arakawa K."/>
        </authorList>
    </citation>
    <scope>NUCLEOTIDE SEQUENCE [LARGE SCALE GENOMIC DNA]</scope>
</reference>
<feature type="region of interest" description="Disordered" evidence="1">
    <location>
        <begin position="1"/>
        <end position="22"/>
    </location>
</feature>
<evidence type="ECO:0000313" key="2">
    <source>
        <dbReference type="EMBL" id="GBP73200.1"/>
    </source>
</evidence>
<evidence type="ECO:0000256" key="1">
    <source>
        <dbReference type="SAM" id="MobiDB-lite"/>
    </source>
</evidence>